<dbReference type="PANTHER" id="PTHR36302">
    <property type="entry name" value="BLR7088 PROTEIN"/>
    <property type="match status" value="1"/>
</dbReference>
<dbReference type="EMBL" id="VFNV01000001">
    <property type="protein sequence ID" value="TQK76908.1"/>
    <property type="molecule type" value="Genomic_DNA"/>
</dbReference>
<protein>
    <recommendedName>
        <fullName evidence="5">Copper(I)-binding protein</fullName>
    </recommendedName>
</protein>
<feature type="region of interest" description="Disordered" evidence="1">
    <location>
        <begin position="177"/>
        <end position="196"/>
    </location>
</feature>
<accession>A0A542SQN7</accession>
<feature type="signal peptide" evidence="2">
    <location>
        <begin position="1"/>
        <end position="25"/>
    </location>
</feature>
<dbReference type="AlphaFoldDB" id="A0A542SQN7"/>
<dbReference type="Pfam" id="PF04314">
    <property type="entry name" value="PCuAC"/>
    <property type="match status" value="1"/>
</dbReference>
<dbReference type="PROSITE" id="PS51257">
    <property type="entry name" value="PROKAR_LIPOPROTEIN"/>
    <property type="match status" value="1"/>
</dbReference>
<evidence type="ECO:0000256" key="2">
    <source>
        <dbReference type="SAM" id="SignalP"/>
    </source>
</evidence>
<dbReference type="SUPFAM" id="SSF110087">
    <property type="entry name" value="DR1885-like metal-binding protein"/>
    <property type="match status" value="1"/>
</dbReference>
<comment type="caution">
    <text evidence="3">The sequence shown here is derived from an EMBL/GenBank/DDBJ whole genome shotgun (WGS) entry which is preliminary data.</text>
</comment>
<gene>
    <name evidence="3" type="ORF">FB389_1610</name>
</gene>
<evidence type="ECO:0000313" key="3">
    <source>
        <dbReference type="EMBL" id="TQK76908.1"/>
    </source>
</evidence>
<sequence length="196" mass="19579">MFTSKTPVRTAAAMILGALTFAALAGCTTSSEPTSATSLAGQSQAATLAPAQTQADAITASDVWAKAADKGAMTAMFAVLTNNGTAAATITAAESEDSSSMQLHETVTDASGATAMQKKDGGFTIGAGETLELTPGGNHIMYMALARALKAGDDASVTLSFADGSTLTITGPIREYSGAQETYTPDHAGADMGGGQ</sequence>
<dbReference type="InterPro" id="IPR036182">
    <property type="entry name" value="PCuAC_sf"/>
</dbReference>
<keyword evidence="4" id="KW-1185">Reference proteome</keyword>
<name>A0A542SQN7_9MICO</name>
<keyword evidence="2" id="KW-0732">Signal</keyword>
<feature type="chain" id="PRO_5038677820" description="Copper(I)-binding protein" evidence="2">
    <location>
        <begin position="26"/>
        <end position="196"/>
    </location>
</feature>
<reference evidence="3 4" key="1">
    <citation type="submission" date="2019-06" db="EMBL/GenBank/DDBJ databases">
        <title>Sequencing the genomes of 1000 actinobacteria strains.</title>
        <authorList>
            <person name="Klenk H.-P."/>
        </authorList>
    </citation>
    <scope>NUCLEOTIDE SEQUENCE [LARGE SCALE GENOMIC DNA]</scope>
    <source>
        <strain evidence="3 4">DSM 10596</strain>
    </source>
</reference>
<evidence type="ECO:0008006" key="5">
    <source>
        <dbReference type="Google" id="ProtNLM"/>
    </source>
</evidence>
<dbReference type="Proteomes" id="UP000316181">
    <property type="component" value="Unassembled WGS sequence"/>
</dbReference>
<proteinExistence type="predicted"/>
<dbReference type="Gene3D" id="2.60.40.1890">
    <property type="entry name" value="PCu(A)C copper chaperone"/>
    <property type="match status" value="1"/>
</dbReference>
<organism evidence="3 4">
    <name type="scientific">Rarobacter incanus</name>
    <dbReference type="NCBI Taxonomy" id="153494"/>
    <lineage>
        <taxon>Bacteria</taxon>
        <taxon>Bacillati</taxon>
        <taxon>Actinomycetota</taxon>
        <taxon>Actinomycetes</taxon>
        <taxon>Micrococcales</taxon>
        <taxon>Rarobacteraceae</taxon>
        <taxon>Rarobacter</taxon>
    </lineage>
</organism>
<dbReference type="InterPro" id="IPR058248">
    <property type="entry name" value="Lxx211020-like"/>
</dbReference>
<dbReference type="RefSeq" id="WP_246043587.1">
    <property type="nucleotide sequence ID" value="NZ_BAAATB010000004.1"/>
</dbReference>
<evidence type="ECO:0000313" key="4">
    <source>
        <dbReference type="Proteomes" id="UP000316181"/>
    </source>
</evidence>
<dbReference type="InterPro" id="IPR007410">
    <property type="entry name" value="LpqE-like"/>
</dbReference>
<dbReference type="PANTHER" id="PTHR36302:SF1">
    <property type="entry name" value="COPPER CHAPERONE PCU(A)C"/>
    <property type="match status" value="1"/>
</dbReference>
<evidence type="ECO:0000256" key="1">
    <source>
        <dbReference type="SAM" id="MobiDB-lite"/>
    </source>
</evidence>